<comment type="subcellular location">
    <subcellularLocation>
        <location evidence="1">Cell membrane</location>
        <topology evidence="1">Multi-pass membrane protein</topology>
    </subcellularLocation>
</comment>
<evidence type="ECO:0000256" key="6">
    <source>
        <dbReference type="ARBA" id="ARBA00023136"/>
    </source>
</evidence>
<evidence type="ECO:0000256" key="3">
    <source>
        <dbReference type="ARBA" id="ARBA00022692"/>
    </source>
</evidence>
<dbReference type="PANTHER" id="PTHR24228">
    <property type="entry name" value="B2 BRADYKININ RECEPTOR/ANGIOTENSIN II RECEPTOR"/>
    <property type="match status" value="1"/>
</dbReference>
<evidence type="ECO:0000256" key="9">
    <source>
        <dbReference type="SAM" id="MobiDB-lite"/>
    </source>
</evidence>
<dbReference type="STRING" id="8005.ENSEEEP00000019653"/>
<feature type="transmembrane region" description="Helical" evidence="10">
    <location>
        <begin position="175"/>
        <end position="201"/>
    </location>
</feature>
<evidence type="ECO:0000256" key="2">
    <source>
        <dbReference type="ARBA" id="ARBA00022475"/>
    </source>
</evidence>
<dbReference type="OMA" id="YTCIIPY"/>
<reference evidence="12" key="3">
    <citation type="submission" date="2020-05" db="EMBL/GenBank/DDBJ databases">
        <title>Electrophorus electricus (electric eel) genome, fEleEle1, primary haplotype.</title>
        <authorList>
            <person name="Myers G."/>
            <person name="Meyer A."/>
            <person name="Fedrigo O."/>
            <person name="Formenti G."/>
            <person name="Rhie A."/>
            <person name="Tracey A."/>
            <person name="Sims Y."/>
            <person name="Jarvis E.D."/>
        </authorList>
    </citation>
    <scope>NUCLEOTIDE SEQUENCE [LARGE SCALE GENOMIC DNA]</scope>
</reference>
<dbReference type="InterPro" id="IPR000276">
    <property type="entry name" value="GPCR_Rhodpsn"/>
</dbReference>
<dbReference type="GO" id="GO:0005886">
    <property type="term" value="C:plasma membrane"/>
    <property type="evidence" value="ECO:0007669"/>
    <property type="project" value="UniProtKB-SubCell"/>
</dbReference>
<feature type="compositionally biased region" description="Basic and acidic residues" evidence="9">
    <location>
        <begin position="255"/>
        <end position="265"/>
    </location>
</feature>
<dbReference type="SUPFAM" id="SSF81321">
    <property type="entry name" value="Family A G protein-coupled receptor-like"/>
    <property type="match status" value="1"/>
</dbReference>
<evidence type="ECO:0000256" key="8">
    <source>
        <dbReference type="ARBA" id="ARBA00023224"/>
    </source>
</evidence>
<dbReference type="Ensembl" id="ENSEEET00000019868.2">
    <property type="protein sequence ID" value="ENSEEEP00000019653.2"/>
    <property type="gene ID" value="ENSEEEG00000009623.2"/>
</dbReference>
<keyword evidence="8" id="KW-0807">Transducer</keyword>
<evidence type="ECO:0000256" key="1">
    <source>
        <dbReference type="ARBA" id="ARBA00004651"/>
    </source>
</evidence>
<keyword evidence="3 10" id="KW-0812">Transmembrane</keyword>
<evidence type="ECO:0000256" key="10">
    <source>
        <dbReference type="SAM" id="Phobius"/>
    </source>
</evidence>
<proteinExistence type="predicted"/>
<reference evidence="13" key="2">
    <citation type="journal article" date="2017" name="Sci. Adv.">
        <title>A tail of two voltages: Proteomic comparison of the three electric organs of the electric eel.</title>
        <authorList>
            <person name="Traeger L.L."/>
            <person name="Sabat G."/>
            <person name="Barrett-Wilt G.A."/>
            <person name="Wells G.B."/>
            <person name="Sussman M.R."/>
        </authorList>
    </citation>
    <scope>NUCLEOTIDE SEQUENCE [LARGE SCALE GENOMIC DNA]</scope>
</reference>
<keyword evidence="2" id="KW-1003">Cell membrane</keyword>
<evidence type="ECO:0000256" key="4">
    <source>
        <dbReference type="ARBA" id="ARBA00022989"/>
    </source>
</evidence>
<dbReference type="Gene3D" id="1.20.1070.10">
    <property type="entry name" value="Rhodopsin 7-helix transmembrane proteins"/>
    <property type="match status" value="1"/>
</dbReference>
<organism evidence="12 13">
    <name type="scientific">Electrophorus electricus</name>
    <name type="common">Electric eel</name>
    <name type="synonym">Gymnotus electricus</name>
    <dbReference type="NCBI Taxonomy" id="8005"/>
    <lineage>
        <taxon>Eukaryota</taxon>
        <taxon>Metazoa</taxon>
        <taxon>Chordata</taxon>
        <taxon>Craniata</taxon>
        <taxon>Vertebrata</taxon>
        <taxon>Euteleostomi</taxon>
        <taxon>Actinopterygii</taxon>
        <taxon>Neopterygii</taxon>
        <taxon>Teleostei</taxon>
        <taxon>Ostariophysi</taxon>
        <taxon>Gymnotiformes</taxon>
        <taxon>Gymnotoidei</taxon>
        <taxon>Gymnotidae</taxon>
        <taxon>Electrophorus</taxon>
    </lineage>
</organism>
<name>A0A4W4F6S6_ELEEL</name>
<evidence type="ECO:0000313" key="13">
    <source>
        <dbReference type="Proteomes" id="UP000314983"/>
    </source>
</evidence>
<dbReference type="GO" id="GO:0016493">
    <property type="term" value="F:C-C chemokine receptor activity"/>
    <property type="evidence" value="ECO:0007669"/>
    <property type="project" value="TreeGrafter"/>
</dbReference>
<reference evidence="12" key="5">
    <citation type="submission" date="2025-09" db="UniProtKB">
        <authorList>
            <consortium name="Ensembl"/>
        </authorList>
    </citation>
    <scope>IDENTIFICATION</scope>
</reference>
<evidence type="ECO:0000256" key="7">
    <source>
        <dbReference type="ARBA" id="ARBA00023170"/>
    </source>
</evidence>
<keyword evidence="13" id="KW-1185">Reference proteome</keyword>
<dbReference type="Pfam" id="PF00001">
    <property type="entry name" value="7tm_1"/>
    <property type="match status" value="1"/>
</dbReference>
<sequence>PASVEEQRGVGDTVGTVKPVSCPAGEDKYHIRALMCLMGIFGNNWLLCCSLPTSRSEVRTNDILFVNLALSNLITNYLVDLPETLDFTRQWPMGRTYCGTFNFCSDLSESCSIFATMFITVYWHQKLVGSLKHGGAPVRMDNTYLVAALLAGSWTGAVVFSLPHFFFASKNTYEMLYLVLANVVPIIGIVCGSVQIAVTLLQNHKRIETITTEVTRRADVSVAEDHARSAGGNATISGNEAQKFASEVSPGNVPEHQRSVIKSKDKSRLSTDAQMRAVKSVLAVATVFLFFWLTHLVLSVISIVFKCSVIDEIISYVGAGYTCIIPYIYLHGVKKLKFSCRA</sequence>
<feature type="region of interest" description="Disordered" evidence="9">
    <location>
        <begin position="246"/>
        <end position="265"/>
    </location>
</feature>
<reference evidence="12" key="4">
    <citation type="submission" date="2025-08" db="UniProtKB">
        <authorList>
            <consortium name="Ensembl"/>
        </authorList>
    </citation>
    <scope>IDENTIFICATION</scope>
</reference>
<dbReference type="PANTHER" id="PTHR24228:SF55">
    <property type="entry name" value="G-PROTEIN COUPLED RECEPTOR 75-RELATED"/>
    <property type="match status" value="1"/>
</dbReference>
<evidence type="ECO:0000259" key="11">
    <source>
        <dbReference type="PROSITE" id="PS50262"/>
    </source>
</evidence>
<accession>A0A4W4F6S6</accession>
<dbReference type="InterPro" id="IPR017452">
    <property type="entry name" value="GPCR_Rhodpsn_7TM"/>
</dbReference>
<protein>
    <submittedName>
        <fullName evidence="12">Olfactory receptor class A related 5</fullName>
    </submittedName>
</protein>
<keyword evidence="6 10" id="KW-0472">Membrane</keyword>
<keyword evidence="7" id="KW-0675">Receptor</keyword>
<feature type="transmembrane region" description="Helical" evidence="10">
    <location>
        <begin position="144"/>
        <end position="163"/>
    </location>
</feature>
<dbReference type="CDD" id="cd00637">
    <property type="entry name" value="7tm_classA_rhodopsin-like"/>
    <property type="match status" value="1"/>
</dbReference>
<dbReference type="GeneTree" id="ENSGT00730000112225"/>
<keyword evidence="5" id="KW-0297">G-protein coupled receptor</keyword>
<feature type="transmembrane region" description="Helical" evidence="10">
    <location>
        <begin position="281"/>
        <end position="301"/>
    </location>
</feature>
<evidence type="ECO:0000313" key="12">
    <source>
        <dbReference type="Ensembl" id="ENSEEEP00000019653.2"/>
    </source>
</evidence>
<evidence type="ECO:0000256" key="5">
    <source>
        <dbReference type="ARBA" id="ARBA00023040"/>
    </source>
</evidence>
<feature type="transmembrane region" description="Helical" evidence="10">
    <location>
        <begin position="313"/>
        <end position="330"/>
    </location>
</feature>
<dbReference type="Proteomes" id="UP000314983">
    <property type="component" value="Chromosome 17"/>
</dbReference>
<dbReference type="AlphaFoldDB" id="A0A4W4F6S6"/>
<keyword evidence="4 10" id="KW-1133">Transmembrane helix</keyword>
<reference evidence="13" key="1">
    <citation type="journal article" date="2014" name="Science">
        <title>Nonhuman genetics. Genomic basis for the convergent evolution of electric organs.</title>
        <authorList>
            <person name="Gallant J.R."/>
            <person name="Traeger L.L."/>
            <person name="Volkening J.D."/>
            <person name="Moffett H."/>
            <person name="Chen P.H."/>
            <person name="Novina C.D."/>
            <person name="Phillips G.N.Jr."/>
            <person name="Anand R."/>
            <person name="Wells G.B."/>
            <person name="Pinch M."/>
            <person name="Guth R."/>
            <person name="Unguez G.A."/>
            <person name="Albert J.S."/>
            <person name="Zakon H.H."/>
            <person name="Samanta M.P."/>
            <person name="Sussman M.R."/>
        </authorList>
    </citation>
    <scope>NUCLEOTIDE SEQUENCE [LARGE SCALE GENOMIC DNA]</scope>
</reference>
<feature type="domain" description="G-protein coupled receptors family 1 profile" evidence="11">
    <location>
        <begin position="43"/>
        <end position="329"/>
    </location>
</feature>
<dbReference type="PROSITE" id="PS50262">
    <property type="entry name" value="G_PROTEIN_RECEP_F1_2"/>
    <property type="match status" value="1"/>
</dbReference>